<name>U6JNU0_9EIME</name>
<dbReference type="RefSeq" id="XP_013349742.1">
    <property type="nucleotide sequence ID" value="XM_013494288.1"/>
</dbReference>
<dbReference type="Proteomes" id="UP000030744">
    <property type="component" value="Unassembled WGS sequence"/>
</dbReference>
<feature type="transmembrane region" description="Helical" evidence="2">
    <location>
        <begin position="165"/>
        <end position="186"/>
    </location>
</feature>
<dbReference type="GeneID" id="25375751"/>
<organism evidence="3 4">
    <name type="scientific">Eimeria mitis</name>
    <dbReference type="NCBI Taxonomy" id="44415"/>
    <lineage>
        <taxon>Eukaryota</taxon>
        <taxon>Sar</taxon>
        <taxon>Alveolata</taxon>
        <taxon>Apicomplexa</taxon>
        <taxon>Conoidasida</taxon>
        <taxon>Coccidia</taxon>
        <taxon>Eucoccidiorida</taxon>
        <taxon>Eimeriorina</taxon>
        <taxon>Eimeriidae</taxon>
        <taxon>Eimeria</taxon>
    </lineage>
</organism>
<dbReference type="VEuPathDB" id="ToxoDB:EMH_0007580"/>
<proteinExistence type="predicted"/>
<reference evidence="3" key="1">
    <citation type="submission" date="2013-10" db="EMBL/GenBank/DDBJ databases">
        <title>Genomic analysis of the causative agents of coccidiosis in chickens.</title>
        <authorList>
            <person name="Reid A.J."/>
            <person name="Blake D."/>
            <person name="Billington K."/>
            <person name="Browne H."/>
            <person name="Dunn M."/>
            <person name="Hung S."/>
            <person name="Kawahara F."/>
            <person name="Miranda-Saavedra D."/>
            <person name="Mourier T."/>
            <person name="Nagra H."/>
            <person name="Otto T.D."/>
            <person name="Rawlings N."/>
            <person name="Sanchez A."/>
            <person name="Sanders M."/>
            <person name="Subramaniam C."/>
            <person name="Tay Y."/>
            <person name="Dear P."/>
            <person name="Doerig C."/>
            <person name="Gruber A."/>
            <person name="Parkinson J."/>
            <person name="Shirley M."/>
            <person name="Wan K.L."/>
            <person name="Berriman M."/>
            <person name="Tomley F."/>
            <person name="Pain A."/>
        </authorList>
    </citation>
    <scope>NUCLEOTIDE SEQUENCE [LARGE SCALE GENOMIC DNA]</scope>
    <source>
        <strain evidence="3">Houghton</strain>
    </source>
</reference>
<feature type="transmembrane region" description="Helical" evidence="2">
    <location>
        <begin position="45"/>
        <end position="62"/>
    </location>
</feature>
<accession>U6JNU0</accession>
<reference evidence="3" key="2">
    <citation type="submission" date="2013-10" db="EMBL/GenBank/DDBJ databases">
        <authorList>
            <person name="Aslett M."/>
        </authorList>
    </citation>
    <scope>NUCLEOTIDE SEQUENCE [LARGE SCALE GENOMIC DNA]</scope>
    <source>
        <strain evidence="3">Houghton</strain>
    </source>
</reference>
<evidence type="ECO:0000313" key="4">
    <source>
        <dbReference type="Proteomes" id="UP000030744"/>
    </source>
</evidence>
<evidence type="ECO:0000256" key="2">
    <source>
        <dbReference type="SAM" id="Phobius"/>
    </source>
</evidence>
<gene>
    <name evidence="3" type="ORF">EMH_0007580</name>
</gene>
<evidence type="ECO:0000256" key="1">
    <source>
        <dbReference type="SAM" id="MobiDB-lite"/>
    </source>
</evidence>
<protein>
    <recommendedName>
        <fullName evidence="5">Transmembrane protein</fullName>
    </recommendedName>
</protein>
<keyword evidence="2" id="KW-0472">Membrane</keyword>
<keyword evidence="2" id="KW-0812">Transmembrane</keyword>
<evidence type="ECO:0000313" key="3">
    <source>
        <dbReference type="EMBL" id="CDJ27164.1"/>
    </source>
</evidence>
<feature type="region of interest" description="Disordered" evidence="1">
    <location>
        <begin position="67"/>
        <end position="92"/>
    </location>
</feature>
<keyword evidence="4" id="KW-1185">Reference proteome</keyword>
<evidence type="ECO:0008006" key="5">
    <source>
        <dbReference type="Google" id="ProtNLM"/>
    </source>
</evidence>
<dbReference type="OrthoDB" id="347335at2759"/>
<keyword evidence="2" id="KW-1133">Transmembrane helix</keyword>
<dbReference type="AlphaFoldDB" id="U6JNU0"/>
<dbReference type="EMBL" id="HG679003">
    <property type="protein sequence ID" value="CDJ27164.1"/>
    <property type="molecule type" value="Genomic_DNA"/>
</dbReference>
<feature type="compositionally biased region" description="Low complexity" evidence="1">
    <location>
        <begin position="67"/>
        <end position="78"/>
    </location>
</feature>
<sequence length="208" mass="22160">MQRAPRAAVSPHCRADWSGHETAVIDLPTRRAMGRYQRLLGIGRVVRHALLALLMLELLVVADASSSTVASGGTSPPGVATVSDAGSARDGKPAMQDTIVLSEGAGAKSQTTTTTGGLVSAEQRDKGNLEMLRALMLEADATESEKLTDSQYFLGVMSQKIKRHFLADLLSVILLFAGYYVLAAGLDRRPTRKTSNRSSKTQMSSGSQ</sequence>